<evidence type="ECO:0000313" key="5">
    <source>
        <dbReference type="EMBL" id="ARF10365.1"/>
    </source>
</evidence>
<dbReference type="InterPro" id="IPR001611">
    <property type="entry name" value="Leu-rich_rpt"/>
</dbReference>
<dbReference type="PANTHER" id="PTHR43827:SF3">
    <property type="entry name" value="NADP-DEPENDENT OXIDOREDUCTASE DOMAIN-CONTAINING PROTEIN"/>
    <property type="match status" value="1"/>
</dbReference>
<evidence type="ECO:0000256" key="1">
    <source>
        <dbReference type="ARBA" id="ARBA00007905"/>
    </source>
</evidence>
<protein>
    <submittedName>
        <fullName evidence="5">Aldo/keto reductase</fullName>
    </submittedName>
</protein>
<comment type="similarity">
    <text evidence="1">Belongs to the aldo/keto reductase family.</text>
</comment>
<dbReference type="Gene3D" id="3.20.20.100">
    <property type="entry name" value="NADP-dependent oxidoreductase domain"/>
    <property type="match status" value="1"/>
</dbReference>
<dbReference type="PROSITE" id="PS51450">
    <property type="entry name" value="LRR"/>
    <property type="match status" value="1"/>
</dbReference>
<gene>
    <name evidence="5" type="ORF">Hokovirus_1_244</name>
</gene>
<dbReference type="Pfam" id="PF00248">
    <property type="entry name" value="Aldo_ket_red"/>
    <property type="match status" value="1"/>
</dbReference>
<dbReference type="SUPFAM" id="SSF52047">
    <property type="entry name" value="RNI-like"/>
    <property type="match status" value="1"/>
</dbReference>
<keyword evidence="2" id="KW-0521">NADP</keyword>
<dbReference type="InterPro" id="IPR032675">
    <property type="entry name" value="LRR_dom_sf"/>
</dbReference>
<proteinExistence type="inferred from homology"/>
<reference evidence="5" key="1">
    <citation type="journal article" date="2017" name="Science">
        <title>Giant viruses with an expanded complement of translation system components.</title>
        <authorList>
            <person name="Schulz F."/>
            <person name="Yutin N."/>
            <person name="Ivanova N.N."/>
            <person name="Ortega D.R."/>
            <person name="Lee T.K."/>
            <person name="Vierheilig J."/>
            <person name="Daims H."/>
            <person name="Horn M."/>
            <person name="Wagner M."/>
            <person name="Jensen G.J."/>
            <person name="Kyrpides N.C."/>
            <person name="Koonin E.V."/>
            <person name="Woyke T."/>
        </authorList>
    </citation>
    <scope>NUCLEOTIDE SEQUENCE</scope>
    <source>
        <strain evidence="5">HKV1</strain>
    </source>
</reference>
<dbReference type="PRINTS" id="PR00069">
    <property type="entry name" value="ALDKETRDTASE"/>
</dbReference>
<dbReference type="InterPro" id="IPR020471">
    <property type="entry name" value="AKR"/>
</dbReference>
<dbReference type="SUPFAM" id="SSF51430">
    <property type="entry name" value="NAD(P)-linked oxidoreductase"/>
    <property type="match status" value="1"/>
</dbReference>
<sequence>MDRIIYGTYKLTYEQAINLINHALTLNINNFDTAQLYGNEKAFLKINKDYNVTTKIYHATTTSQLENRIKMSKKRFNKDIDTILLHREMPNEFWNIMSNLESKIGISNYSLESLISLMDYCTINNLKKPQVIQIEVHPFINQNDLINYCKNNNIEVQGHSVLYANNIIMNDYINNKISELTTKYNCKLQQLLLLWSLNHCDKVCIGTKSIIHMEELVNCLNIVLDEKDIEEMNTWHLKYSNVLYKNAYSDNNIKIMVSTLKKDLEKLKEYNKDPTQVYNISDICDKIPITRDEYKTIGKKIAILTYPDIDPQNAHRILREDVKKLRNLKIENSSKNKIIKKGLPEPTKIRTEGPYSEFILNPRPMPVDITEPTEFEQIFNYIKNTDTNDIDITFTKGTMFKDGRLDLCKQVVGPTSIGKLCETVLESKIVEHFLLGNNVSFQDNDKKNMEKLSKLMASNNNIKTWYLAGNNINEECCKYISQGLKNNTVSTALWLKRNPIMLGTIYLNDLIRNNTTLELLDLHNCGIGDLGLKLLFNNPEEIKKLKHLYLDANAIENIDPLLPWLSNSLVESFYISINRIGSKNIIKIMEALNNNPNNSIKRLCFASTHLDNEGIKKIAEIIPNLKNLICLNLGTYKSSADLGEYPGNFYDDSVLNELISITKHPNLKYLSTSGSHISLETCEILMKDNDISMDLGKIFRHKHDLKTIKHPELVYNIDSIYRGKM</sequence>
<feature type="domain" description="NADP-dependent oxidoreductase" evidence="4">
    <location>
        <begin position="4"/>
        <end position="233"/>
    </location>
</feature>
<dbReference type="Gene3D" id="3.80.10.10">
    <property type="entry name" value="Ribonuclease Inhibitor"/>
    <property type="match status" value="2"/>
</dbReference>
<dbReference type="InterPro" id="IPR036812">
    <property type="entry name" value="NAD(P)_OxRdtase_dom_sf"/>
</dbReference>
<name>A0A1V0SF72_9VIRU</name>
<evidence type="ECO:0000256" key="2">
    <source>
        <dbReference type="ARBA" id="ARBA00022857"/>
    </source>
</evidence>
<organism evidence="5">
    <name type="scientific">Hokovirus HKV1</name>
    <dbReference type="NCBI Taxonomy" id="1977638"/>
    <lineage>
        <taxon>Viruses</taxon>
        <taxon>Varidnaviria</taxon>
        <taxon>Bamfordvirae</taxon>
        <taxon>Nucleocytoviricota</taxon>
        <taxon>Megaviricetes</taxon>
        <taxon>Imitervirales</taxon>
        <taxon>Mimiviridae</taxon>
        <taxon>Klosneuvirinae</taxon>
        <taxon>Hokovirus</taxon>
    </lineage>
</organism>
<evidence type="ECO:0000256" key="3">
    <source>
        <dbReference type="ARBA" id="ARBA00023002"/>
    </source>
</evidence>
<dbReference type="PANTHER" id="PTHR43827">
    <property type="entry name" value="2,5-DIKETO-D-GLUCONIC ACID REDUCTASE"/>
    <property type="match status" value="1"/>
</dbReference>
<dbReference type="InterPro" id="IPR023210">
    <property type="entry name" value="NADP_OxRdtase_dom"/>
</dbReference>
<dbReference type="EMBL" id="KY684103">
    <property type="protein sequence ID" value="ARF10365.1"/>
    <property type="molecule type" value="Genomic_DNA"/>
</dbReference>
<accession>A0A1V0SF72</accession>
<keyword evidence="3" id="KW-0560">Oxidoreductase</keyword>
<dbReference type="GO" id="GO:0016616">
    <property type="term" value="F:oxidoreductase activity, acting on the CH-OH group of donors, NAD or NADP as acceptor"/>
    <property type="evidence" value="ECO:0007669"/>
    <property type="project" value="UniProtKB-ARBA"/>
</dbReference>
<evidence type="ECO:0000259" key="4">
    <source>
        <dbReference type="Pfam" id="PF00248"/>
    </source>
</evidence>